<evidence type="ECO:0000313" key="1">
    <source>
        <dbReference type="EMBL" id="KAA0055544.1"/>
    </source>
</evidence>
<evidence type="ECO:0000313" key="2">
    <source>
        <dbReference type="Proteomes" id="UP000321393"/>
    </source>
</evidence>
<dbReference type="Proteomes" id="UP000321393">
    <property type="component" value="Unassembled WGS sequence"/>
</dbReference>
<protein>
    <submittedName>
        <fullName evidence="1">Uncharacterized protein</fullName>
    </submittedName>
</protein>
<gene>
    <name evidence="1" type="ORF">E6C27_scaffold222G00170</name>
</gene>
<dbReference type="EMBL" id="SSTE01008485">
    <property type="protein sequence ID" value="KAA0055544.1"/>
    <property type="molecule type" value="Genomic_DNA"/>
</dbReference>
<comment type="caution">
    <text evidence="1">The sequence shown here is derived from an EMBL/GenBank/DDBJ whole genome shotgun (WGS) entry which is preliminary data.</text>
</comment>
<name>A0A5A7UK75_CUCMM</name>
<proteinExistence type="predicted"/>
<reference evidence="1 2" key="1">
    <citation type="submission" date="2019-08" db="EMBL/GenBank/DDBJ databases">
        <title>Draft genome sequences of two oriental melons (Cucumis melo L. var makuwa).</title>
        <authorList>
            <person name="Kwon S.-Y."/>
        </authorList>
    </citation>
    <scope>NUCLEOTIDE SEQUENCE [LARGE SCALE GENOMIC DNA]</scope>
    <source>
        <strain evidence="2">cv. SW 3</strain>
        <tissue evidence="1">Leaf</tissue>
    </source>
</reference>
<accession>A0A5A7UK75</accession>
<dbReference type="OrthoDB" id="1836792at2759"/>
<dbReference type="AlphaFoldDB" id="A0A5A7UK75"/>
<organism evidence="1 2">
    <name type="scientific">Cucumis melo var. makuwa</name>
    <name type="common">Oriental melon</name>
    <dbReference type="NCBI Taxonomy" id="1194695"/>
    <lineage>
        <taxon>Eukaryota</taxon>
        <taxon>Viridiplantae</taxon>
        <taxon>Streptophyta</taxon>
        <taxon>Embryophyta</taxon>
        <taxon>Tracheophyta</taxon>
        <taxon>Spermatophyta</taxon>
        <taxon>Magnoliopsida</taxon>
        <taxon>eudicotyledons</taxon>
        <taxon>Gunneridae</taxon>
        <taxon>Pentapetalae</taxon>
        <taxon>rosids</taxon>
        <taxon>fabids</taxon>
        <taxon>Cucurbitales</taxon>
        <taxon>Cucurbitaceae</taxon>
        <taxon>Benincaseae</taxon>
        <taxon>Cucumis</taxon>
    </lineage>
</organism>
<sequence>MKVRGNDIKSPSSKGDACLKAFLQKASSTHAPLKIFEPPLDTSKRQTTRNPEPFQWIDEKLVSNFFQKIALYDLTPFKEYLNSYLKRVDNFNDVQSSYPAQLLSIDKTHQLDEKTSIIKEALTLMDQLRRDAKVI</sequence>